<sequence>MKNNYDKDFFNIINEICYKSKIKIEILSSEFRVLKLIKNNKEYLVYGSDFGLNDSSSIRLVDNKYATYEILSNASIPTIDTHLFDFINSNPSKKDILFELEDLFNQYNQLILKPNKGENGNDVFKISNINEINNKIEYFINKNLTFIAQPFEKIEYEIRVICINKKAKLYYKKKVINSELGWKHNLSDNIQIDNFFTKSEFDKINSIINQVIQKIPCKNCSIDFIKTYENEYKVLEINGIPSLTEYSKISKQTRNEVENIYYDIISKLF</sequence>
<dbReference type="InterPro" id="IPR011095">
    <property type="entry name" value="Dala_Dala_lig_C"/>
</dbReference>
<feature type="domain" description="ATP-grasp" evidence="2">
    <location>
        <begin position="68"/>
        <end position="266"/>
    </location>
</feature>
<dbReference type="GO" id="GO:0008716">
    <property type="term" value="F:D-alanine-D-alanine ligase activity"/>
    <property type="evidence" value="ECO:0007669"/>
    <property type="project" value="InterPro"/>
</dbReference>
<dbReference type="SUPFAM" id="SSF56059">
    <property type="entry name" value="Glutathione synthetase ATP-binding domain-like"/>
    <property type="match status" value="1"/>
</dbReference>
<dbReference type="Gene3D" id="3.30.1490.20">
    <property type="entry name" value="ATP-grasp fold, A domain"/>
    <property type="match status" value="1"/>
</dbReference>
<gene>
    <name evidence="3" type="ORF">CPAV1605_1238</name>
</gene>
<dbReference type="PANTHER" id="PTHR21621:SF0">
    <property type="entry name" value="BETA-CITRYLGLUTAMATE SYNTHASE B-RELATED"/>
    <property type="match status" value="1"/>
</dbReference>
<dbReference type="GO" id="GO:0046872">
    <property type="term" value="F:metal ion binding"/>
    <property type="evidence" value="ECO:0007669"/>
    <property type="project" value="InterPro"/>
</dbReference>
<dbReference type="GO" id="GO:0009432">
    <property type="term" value="P:SOS response"/>
    <property type="evidence" value="ECO:0007669"/>
    <property type="project" value="TreeGrafter"/>
</dbReference>
<name>A0A5E8CKA0_9ZZZZ</name>
<reference evidence="3" key="1">
    <citation type="submission" date="2019-09" db="EMBL/GenBank/DDBJ databases">
        <authorList>
            <person name="Needham M D."/>
        </authorList>
    </citation>
    <scope>NUCLEOTIDE SEQUENCE</scope>
</reference>
<accession>A0A5E8CKA0</accession>
<dbReference type="PANTHER" id="PTHR21621">
    <property type="entry name" value="RIBOSOMAL PROTEIN S6 MODIFICATION PROTEIN"/>
    <property type="match status" value="1"/>
</dbReference>
<protein>
    <recommendedName>
        <fullName evidence="2">ATP-grasp domain-containing protein</fullName>
    </recommendedName>
</protein>
<dbReference type="InterPro" id="IPR011761">
    <property type="entry name" value="ATP-grasp"/>
</dbReference>
<dbReference type="GO" id="GO:0018169">
    <property type="term" value="F:ribosomal S6-glutamic acid ligase activity"/>
    <property type="evidence" value="ECO:0007669"/>
    <property type="project" value="TreeGrafter"/>
</dbReference>
<dbReference type="InterPro" id="IPR013815">
    <property type="entry name" value="ATP_grasp_subdomain_1"/>
</dbReference>
<keyword evidence="1" id="KW-0436">Ligase</keyword>
<evidence type="ECO:0000313" key="3">
    <source>
        <dbReference type="EMBL" id="VVU95487.1"/>
    </source>
</evidence>
<evidence type="ECO:0000256" key="1">
    <source>
        <dbReference type="ARBA" id="ARBA00022598"/>
    </source>
</evidence>
<organism evidence="3">
    <name type="scientific">seawater metagenome</name>
    <dbReference type="NCBI Taxonomy" id="1561972"/>
    <lineage>
        <taxon>unclassified sequences</taxon>
        <taxon>metagenomes</taxon>
        <taxon>ecological metagenomes</taxon>
    </lineage>
</organism>
<dbReference type="Pfam" id="PF07478">
    <property type="entry name" value="Dala_Dala_lig_C"/>
    <property type="match status" value="1"/>
</dbReference>
<dbReference type="PROSITE" id="PS50975">
    <property type="entry name" value="ATP_GRASP"/>
    <property type="match status" value="1"/>
</dbReference>
<dbReference type="GO" id="GO:0005524">
    <property type="term" value="F:ATP binding"/>
    <property type="evidence" value="ECO:0007669"/>
    <property type="project" value="InterPro"/>
</dbReference>
<evidence type="ECO:0000259" key="2">
    <source>
        <dbReference type="PROSITE" id="PS50975"/>
    </source>
</evidence>
<dbReference type="AlphaFoldDB" id="A0A5E8CKA0"/>
<dbReference type="EMBL" id="CABVLZ010000004">
    <property type="protein sequence ID" value="VVU95487.1"/>
    <property type="molecule type" value="Genomic_DNA"/>
</dbReference>
<proteinExistence type="predicted"/>
<dbReference type="Gene3D" id="3.30.470.20">
    <property type="entry name" value="ATP-grasp fold, B domain"/>
    <property type="match status" value="1"/>
</dbReference>
<dbReference type="GO" id="GO:0005737">
    <property type="term" value="C:cytoplasm"/>
    <property type="evidence" value="ECO:0007669"/>
    <property type="project" value="TreeGrafter"/>
</dbReference>